<name>A0A1Y2F6N4_PROLT</name>
<sequence>MTKNKLIRSDNYNDRKHRLGKEKSLLRRERAKLEEQDPTLRVRRQQAHVPETVDMKRRFDPSRRSDLVGQQVQTDSNLVLKEEDEAAKAQEEVKQMTEGKRTLITTSPNPTKISYHFMTVLQSIFPLSDTIRRGTGKYTIPEIAKFASNRGYSNLIVVNEDRKEVNAISFIKLPGGPTAYFTITSLQLRQLATHTTHHPELILQNFTTALGQSIASIFQSLVPTVPQIQGRQTLTLHNSRDFIFFRRHRYLFAGAGDKVRLQEIGPRFTLKCREVMSGVARGGELVWESNAGLESDRKRLFL</sequence>
<dbReference type="PROSITE" id="PS50833">
    <property type="entry name" value="BRIX"/>
    <property type="match status" value="1"/>
</dbReference>
<dbReference type="STRING" id="56484.A0A1Y2F6N4"/>
<comment type="caution">
    <text evidence="3">The sequence shown here is derived from an EMBL/GenBank/DDBJ whole genome shotgun (WGS) entry which is preliminary data.</text>
</comment>
<evidence type="ECO:0000313" key="3">
    <source>
        <dbReference type="EMBL" id="ORY79558.1"/>
    </source>
</evidence>
<dbReference type="InterPro" id="IPR044281">
    <property type="entry name" value="IMP4/RPF1"/>
</dbReference>
<evidence type="ECO:0000259" key="2">
    <source>
        <dbReference type="PROSITE" id="PS50833"/>
    </source>
</evidence>
<evidence type="ECO:0000256" key="1">
    <source>
        <dbReference type="SAM" id="MobiDB-lite"/>
    </source>
</evidence>
<dbReference type="Gene3D" id="3.40.50.10480">
    <property type="entry name" value="Probable brix-domain ribosomal biogenesis protein"/>
    <property type="match status" value="1"/>
</dbReference>
<dbReference type="GO" id="GO:0000460">
    <property type="term" value="P:maturation of 5.8S rRNA"/>
    <property type="evidence" value="ECO:0007669"/>
    <property type="project" value="TreeGrafter"/>
</dbReference>
<dbReference type="InterPro" id="IPR007109">
    <property type="entry name" value="Brix"/>
</dbReference>
<feature type="region of interest" description="Disordered" evidence="1">
    <location>
        <begin position="1"/>
        <end position="32"/>
    </location>
</feature>
<dbReference type="PANTHER" id="PTHR22734">
    <property type="entry name" value="U3 SMALL NUCLEOLAR RIBONUCLEOPROTEIN PROTEIN IMP4"/>
    <property type="match status" value="1"/>
</dbReference>
<keyword evidence="4" id="KW-1185">Reference proteome</keyword>
<dbReference type="GeneID" id="63784558"/>
<dbReference type="AlphaFoldDB" id="A0A1Y2F6N4"/>
<dbReference type="OMA" id="AWIISNK"/>
<proteinExistence type="predicted"/>
<evidence type="ECO:0000313" key="4">
    <source>
        <dbReference type="Proteomes" id="UP000193685"/>
    </source>
</evidence>
<dbReference type="SMART" id="SM00879">
    <property type="entry name" value="Brix"/>
    <property type="match status" value="1"/>
</dbReference>
<dbReference type="Pfam" id="PF04427">
    <property type="entry name" value="Brix"/>
    <property type="match status" value="1"/>
</dbReference>
<dbReference type="EMBL" id="MCFI01000015">
    <property type="protein sequence ID" value="ORY79558.1"/>
    <property type="molecule type" value="Genomic_DNA"/>
</dbReference>
<dbReference type="RefSeq" id="XP_040723929.1">
    <property type="nucleotide sequence ID" value="XM_040867959.1"/>
</dbReference>
<feature type="compositionally biased region" description="Basic and acidic residues" evidence="1">
    <location>
        <begin position="21"/>
        <end position="32"/>
    </location>
</feature>
<dbReference type="OrthoDB" id="264354at2759"/>
<dbReference type="GO" id="GO:0042134">
    <property type="term" value="F:rRNA primary transcript binding"/>
    <property type="evidence" value="ECO:0007669"/>
    <property type="project" value="InterPro"/>
</dbReference>
<protein>
    <submittedName>
        <fullName evidence="3">Brix domain-containing protein C4F8.04</fullName>
    </submittedName>
</protein>
<dbReference type="GO" id="GO:0000470">
    <property type="term" value="P:maturation of LSU-rRNA"/>
    <property type="evidence" value="ECO:0007669"/>
    <property type="project" value="TreeGrafter"/>
</dbReference>
<reference evidence="3 4" key="1">
    <citation type="submission" date="2016-07" db="EMBL/GenBank/DDBJ databases">
        <title>Pervasive Adenine N6-methylation of Active Genes in Fungi.</title>
        <authorList>
            <consortium name="DOE Joint Genome Institute"/>
            <person name="Mondo S.J."/>
            <person name="Dannebaum R.O."/>
            <person name="Kuo R.C."/>
            <person name="Labutti K."/>
            <person name="Haridas S."/>
            <person name="Kuo A."/>
            <person name="Salamov A."/>
            <person name="Ahrendt S.R."/>
            <person name="Lipzen A."/>
            <person name="Sullivan W."/>
            <person name="Andreopoulos W.B."/>
            <person name="Clum A."/>
            <person name="Lindquist E."/>
            <person name="Daum C."/>
            <person name="Ramamoorthy G.K."/>
            <person name="Gryganskyi A."/>
            <person name="Culley D."/>
            <person name="Magnuson J.K."/>
            <person name="James T.Y."/>
            <person name="O'Malley M.A."/>
            <person name="Stajich J.E."/>
            <person name="Spatafora J.W."/>
            <person name="Visel A."/>
            <person name="Grigoriev I.V."/>
        </authorList>
    </citation>
    <scope>NUCLEOTIDE SEQUENCE [LARGE SCALE GENOMIC DNA]</scope>
    <source>
        <strain evidence="3 4">12-1054</strain>
    </source>
</reference>
<accession>A0A1Y2F6N4</accession>
<feature type="domain" description="Brix" evidence="2">
    <location>
        <begin position="100"/>
        <end position="281"/>
    </location>
</feature>
<dbReference type="Proteomes" id="UP000193685">
    <property type="component" value="Unassembled WGS sequence"/>
</dbReference>
<dbReference type="PANTHER" id="PTHR22734:SF3">
    <property type="entry name" value="RIBOSOME PRODUCTION FACTOR 1"/>
    <property type="match status" value="1"/>
</dbReference>
<organism evidence="3 4">
    <name type="scientific">Protomyces lactucae-debilis</name>
    <dbReference type="NCBI Taxonomy" id="2754530"/>
    <lineage>
        <taxon>Eukaryota</taxon>
        <taxon>Fungi</taxon>
        <taxon>Dikarya</taxon>
        <taxon>Ascomycota</taxon>
        <taxon>Taphrinomycotina</taxon>
        <taxon>Taphrinomycetes</taxon>
        <taxon>Taphrinales</taxon>
        <taxon>Protomycetaceae</taxon>
        <taxon>Protomyces</taxon>
    </lineage>
</organism>
<dbReference type="GO" id="GO:0030687">
    <property type="term" value="C:preribosome, large subunit precursor"/>
    <property type="evidence" value="ECO:0007669"/>
    <property type="project" value="TreeGrafter"/>
</dbReference>
<gene>
    <name evidence="3" type="ORF">BCR37DRAFT_349852</name>
</gene>
<dbReference type="SUPFAM" id="SSF52954">
    <property type="entry name" value="Class II aaRS ABD-related"/>
    <property type="match status" value="1"/>
</dbReference>
<dbReference type="GO" id="GO:0005730">
    <property type="term" value="C:nucleolus"/>
    <property type="evidence" value="ECO:0007669"/>
    <property type="project" value="TreeGrafter"/>
</dbReference>